<dbReference type="PROSITE" id="PS50972">
    <property type="entry name" value="PTERIN_BINDING"/>
    <property type="match status" value="1"/>
</dbReference>
<evidence type="ECO:0000256" key="3">
    <source>
        <dbReference type="ARBA" id="ARBA00004763"/>
    </source>
</evidence>
<name>A0A1Q2CVU8_9ACTN</name>
<evidence type="ECO:0000256" key="11">
    <source>
        <dbReference type="ARBA" id="ARBA00030193"/>
    </source>
</evidence>
<dbReference type="EMBL" id="CP019607">
    <property type="protein sequence ID" value="AQP50243.1"/>
    <property type="molecule type" value="Genomic_DNA"/>
</dbReference>
<evidence type="ECO:0000313" key="15">
    <source>
        <dbReference type="EMBL" id="AQP50243.1"/>
    </source>
</evidence>
<dbReference type="EC" id="2.5.1.15" evidence="5 12"/>
<evidence type="ECO:0000256" key="7">
    <source>
        <dbReference type="ARBA" id="ARBA00022679"/>
    </source>
</evidence>
<dbReference type="GO" id="GO:0046656">
    <property type="term" value="P:folic acid biosynthetic process"/>
    <property type="evidence" value="ECO:0007669"/>
    <property type="project" value="UniProtKB-KW"/>
</dbReference>
<comment type="similarity">
    <text evidence="4 12">Belongs to the DHPS family.</text>
</comment>
<dbReference type="STRING" id="399497.BW733_04740"/>
<dbReference type="InterPro" id="IPR011005">
    <property type="entry name" value="Dihydropteroate_synth-like_sf"/>
</dbReference>
<keyword evidence="8 12" id="KW-0479">Metal-binding</keyword>
<evidence type="ECO:0000256" key="10">
    <source>
        <dbReference type="ARBA" id="ARBA00022909"/>
    </source>
</evidence>
<keyword evidence="10 12" id="KW-0289">Folate biosynthesis</keyword>
<comment type="cofactor">
    <cofactor evidence="2 12">
        <name>Mg(2+)</name>
        <dbReference type="ChEBI" id="CHEBI:18420"/>
    </cofactor>
</comment>
<evidence type="ECO:0000256" key="5">
    <source>
        <dbReference type="ARBA" id="ARBA00012458"/>
    </source>
</evidence>
<keyword evidence="9 12" id="KW-0460">Magnesium</keyword>
<dbReference type="GO" id="GO:0005829">
    <property type="term" value="C:cytosol"/>
    <property type="evidence" value="ECO:0007669"/>
    <property type="project" value="TreeGrafter"/>
</dbReference>
<dbReference type="Proteomes" id="UP000188235">
    <property type="component" value="Chromosome"/>
</dbReference>
<dbReference type="GO" id="GO:0046654">
    <property type="term" value="P:tetrahydrofolate biosynthetic process"/>
    <property type="evidence" value="ECO:0007669"/>
    <property type="project" value="UniProtKB-UniPathway"/>
</dbReference>
<evidence type="ECO:0000256" key="4">
    <source>
        <dbReference type="ARBA" id="ARBA00009503"/>
    </source>
</evidence>
<comment type="pathway">
    <text evidence="3 12">Cofactor biosynthesis; tetrahydrofolate biosynthesis; 7,8-dihydrofolate from 2-amino-4-hydroxy-6-hydroxymethyl-7,8-dihydropteridine diphosphate and 4-aminobenzoate: step 1/2.</text>
</comment>
<dbReference type="PANTHER" id="PTHR20941:SF1">
    <property type="entry name" value="FOLIC ACID SYNTHESIS PROTEIN FOL1"/>
    <property type="match status" value="1"/>
</dbReference>
<evidence type="ECO:0000256" key="13">
    <source>
        <dbReference type="SAM" id="MobiDB-lite"/>
    </source>
</evidence>
<evidence type="ECO:0000256" key="6">
    <source>
        <dbReference type="ARBA" id="ARBA00016919"/>
    </source>
</evidence>
<feature type="region of interest" description="Disordered" evidence="13">
    <location>
        <begin position="274"/>
        <end position="309"/>
    </location>
</feature>
<dbReference type="AlphaFoldDB" id="A0A1Q2CVU8"/>
<dbReference type="GO" id="GO:0004156">
    <property type="term" value="F:dihydropteroate synthase activity"/>
    <property type="evidence" value="ECO:0007669"/>
    <property type="project" value="UniProtKB-EC"/>
</dbReference>
<dbReference type="FunFam" id="3.20.20.20:FF:000006">
    <property type="entry name" value="Dihydropteroate synthase"/>
    <property type="match status" value="1"/>
</dbReference>
<reference evidence="15 16" key="1">
    <citation type="journal article" date="2008" name="Int. J. Syst. Evol. Microbiol.">
        <title>Tessaracoccus flavescens sp. nov., isolated from marine sediment.</title>
        <authorList>
            <person name="Lee D.W."/>
            <person name="Lee S.D."/>
        </authorList>
    </citation>
    <scope>NUCLEOTIDE SEQUENCE [LARGE SCALE GENOMIC DNA]</scope>
    <source>
        <strain evidence="15 16">SST-39T</strain>
    </source>
</reference>
<dbReference type="SUPFAM" id="SSF51717">
    <property type="entry name" value="Dihydropteroate synthetase-like"/>
    <property type="match status" value="1"/>
</dbReference>
<dbReference type="PANTHER" id="PTHR20941">
    <property type="entry name" value="FOLATE SYNTHESIS PROTEINS"/>
    <property type="match status" value="1"/>
</dbReference>
<evidence type="ECO:0000259" key="14">
    <source>
        <dbReference type="PROSITE" id="PS50972"/>
    </source>
</evidence>
<evidence type="ECO:0000256" key="2">
    <source>
        <dbReference type="ARBA" id="ARBA00001946"/>
    </source>
</evidence>
<evidence type="ECO:0000256" key="9">
    <source>
        <dbReference type="ARBA" id="ARBA00022842"/>
    </source>
</evidence>
<dbReference type="KEGG" id="tfa:BW733_04740"/>
<dbReference type="GO" id="GO:0046872">
    <property type="term" value="F:metal ion binding"/>
    <property type="evidence" value="ECO:0007669"/>
    <property type="project" value="UniProtKB-KW"/>
</dbReference>
<comment type="catalytic activity">
    <reaction evidence="1">
        <text>(7,8-dihydropterin-6-yl)methyl diphosphate + 4-aminobenzoate = 7,8-dihydropteroate + diphosphate</text>
        <dbReference type="Rhea" id="RHEA:19949"/>
        <dbReference type="ChEBI" id="CHEBI:17836"/>
        <dbReference type="ChEBI" id="CHEBI:17839"/>
        <dbReference type="ChEBI" id="CHEBI:33019"/>
        <dbReference type="ChEBI" id="CHEBI:72950"/>
        <dbReference type="EC" id="2.5.1.15"/>
    </reaction>
</comment>
<keyword evidence="16" id="KW-1185">Reference proteome</keyword>
<accession>A0A1Q2CVU8</accession>
<dbReference type="InterPro" id="IPR000489">
    <property type="entry name" value="Pterin-binding_dom"/>
</dbReference>
<proteinExistence type="inferred from homology"/>
<sequence length="309" mass="32486">MIPVTQVMGILNVTPDSFSDGGAYLDGERALAHAREMMAAGAGIIDVGGESTRPGAARVSPEEELARVVPVVSALVAEGATVSVDTMRASVARAALQAGARMINDVSGGLADPDMIPSVADSDADYVVMHWRDHSSRMQSLATYDDVVEEVLAELLAQRDRAVGGGVDPSRIILDPGLGFSKTAEHNWQLLRHLDRFQALGHRLLVGASRKAFLGHLLGGREPHGRDGATAALSFWSALHGVWGVRTHDVAGQSDAITVAMQLLGDGVARVDVAGPIDPTPAGERATRPHRGSADPLRGDSDRSLPPRA</sequence>
<dbReference type="Gene3D" id="3.20.20.20">
    <property type="entry name" value="Dihydropteroate synthase-like"/>
    <property type="match status" value="1"/>
</dbReference>
<organism evidence="15 16">
    <name type="scientific">Tessaracoccus flavescens</name>
    <dbReference type="NCBI Taxonomy" id="399497"/>
    <lineage>
        <taxon>Bacteria</taxon>
        <taxon>Bacillati</taxon>
        <taxon>Actinomycetota</taxon>
        <taxon>Actinomycetes</taxon>
        <taxon>Propionibacteriales</taxon>
        <taxon>Propionibacteriaceae</taxon>
        <taxon>Tessaracoccus</taxon>
    </lineage>
</organism>
<dbReference type="UniPathway" id="UPA00077">
    <property type="reaction ID" value="UER00156"/>
</dbReference>
<feature type="compositionally biased region" description="Basic and acidic residues" evidence="13">
    <location>
        <begin position="297"/>
        <end position="309"/>
    </location>
</feature>
<evidence type="ECO:0000256" key="8">
    <source>
        <dbReference type="ARBA" id="ARBA00022723"/>
    </source>
</evidence>
<dbReference type="PROSITE" id="PS00792">
    <property type="entry name" value="DHPS_1"/>
    <property type="match status" value="1"/>
</dbReference>
<evidence type="ECO:0000313" key="16">
    <source>
        <dbReference type="Proteomes" id="UP000188235"/>
    </source>
</evidence>
<keyword evidence="7 12" id="KW-0808">Transferase</keyword>
<dbReference type="InterPro" id="IPR045031">
    <property type="entry name" value="DHP_synth-like"/>
</dbReference>
<dbReference type="CDD" id="cd00739">
    <property type="entry name" value="DHPS"/>
    <property type="match status" value="1"/>
</dbReference>
<dbReference type="Pfam" id="PF00809">
    <property type="entry name" value="Pterin_bind"/>
    <property type="match status" value="1"/>
</dbReference>
<feature type="domain" description="Pterin-binding" evidence="14">
    <location>
        <begin position="5"/>
        <end position="258"/>
    </location>
</feature>
<evidence type="ECO:0000256" key="1">
    <source>
        <dbReference type="ARBA" id="ARBA00000012"/>
    </source>
</evidence>
<evidence type="ECO:0000256" key="12">
    <source>
        <dbReference type="RuleBase" id="RU361205"/>
    </source>
</evidence>
<dbReference type="InterPro" id="IPR006390">
    <property type="entry name" value="DHP_synth_dom"/>
</dbReference>
<dbReference type="NCBIfam" id="TIGR01496">
    <property type="entry name" value="DHPS"/>
    <property type="match status" value="1"/>
</dbReference>
<dbReference type="PROSITE" id="PS00793">
    <property type="entry name" value="DHPS_2"/>
    <property type="match status" value="1"/>
</dbReference>
<protein>
    <recommendedName>
        <fullName evidence="6 12">Dihydropteroate synthase</fullName>
        <shortName evidence="12">DHPS</shortName>
        <ecNumber evidence="5 12">2.5.1.15</ecNumber>
    </recommendedName>
    <alternativeName>
        <fullName evidence="11 12">Dihydropteroate pyrophosphorylase</fullName>
    </alternativeName>
</protein>
<comment type="function">
    <text evidence="12">Catalyzes the condensation of para-aminobenzoate (pABA) with 6-hydroxymethyl-7,8-dihydropterin diphosphate (DHPt-PP) to form 7,8-dihydropteroate (H2Pte), the immediate precursor of folate derivatives.</text>
</comment>
<gene>
    <name evidence="15" type="ORF">BW733_04740</name>
</gene>